<dbReference type="Proteomes" id="UP001071777">
    <property type="component" value="Unassembled WGS sequence"/>
</dbReference>
<evidence type="ECO:0000313" key="3">
    <source>
        <dbReference type="Proteomes" id="UP001071777"/>
    </source>
</evidence>
<proteinExistence type="predicted"/>
<protein>
    <submittedName>
        <fullName evidence="2">Uncharacterized protein</fullName>
    </submittedName>
</protein>
<accession>A0ABQ8P2N8</accession>
<evidence type="ECO:0000313" key="2">
    <source>
        <dbReference type="EMBL" id="KAJ1605969.1"/>
    </source>
</evidence>
<dbReference type="EMBL" id="JAPCXB010000156">
    <property type="protein sequence ID" value="KAJ1605969.1"/>
    <property type="molecule type" value="Genomic_DNA"/>
</dbReference>
<feature type="compositionally biased region" description="Low complexity" evidence="1">
    <location>
        <begin position="316"/>
        <end position="330"/>
    </location>
</feature>
<gene>
    <name evidence="2" type="ORF">OJ252_3331</name>
</gene>
<feature type="region of interest" description="Disordered" evidence="1">
    <location>
        <begin position="313"/>
        <end position="340"/>
    </location>
</feature>
<evidence type="ECO:0000256" key="1">
    <source>
        <dbReference type="SAM" id="MobiDB-lite"/>
    </source>
</evidence>
<keyword evidence="3" id="KW-1185">Reference proteome</keyword>
<name>A0ABQ8P2N8_9CRYT</name>
<organism evidence="2 3">
    <name type="scientific">Cryptosporidium canis</name>
    <dbReference type="NCBI Taxonomy" id="195482"/>
    <lineage>
        <taxon>Eukaryota</taxon>
        <taxon>Sar</taxon>
        <taxon>Alveolata</taxon>
        <taxon>Apicomplexa</taxon>
        <taxon>Conoidasida</taxon>
        <taxon>Coccidia</taxon>
        <taxon>Eucoccidiorida</taxon>
        <taxon>Eimeriorina</taxon>
        <taxon>Cryptosporidiidae</taxon>
        <taxon>Cryptosporidium</taxon>
    </lineage>
</organism>
<comment type="caution">
    <text evidence="2">The sequence shown here is derived from an EMBL/GenBank/DDBJ whole genome shotgun (WGS) entry which is preliminary data.</text>
</comment>
<reference evidence="2" key="1">
    <citation type="submission" date="2022-10" db="EMBL/GenBank/DDBJ databases">
        <title>Adaptive evolution leads to modifications in subtelomeric GC content in a zoonotic Cryptosporidium species.</title>
        <authorList>
            <person name="Li J."/>
            <person name="Feng Y."/>
            <person name="Xiao L."/>
        </authorList>
    </citation>
    <scope>NUCLEOTIDE SEQUENCE</scope>
    <source>
        <strain evidence="2">25894</strain>
    </source>
</reference>
<sequence length="340" mass="38292">MDEDLDICEAHTEADKVVGELGVDPLDMSLDGLVAEDLDFGCRVESLGHDLGLDGEFRPGVMGVEQGCDEKFGAGVGPRTLEGGFVASSGSTGEGRTGLEGADRTQGLVDQRRRADEWRNELLSFPQLFNQAFLSLYRYNEYIDQRWSVLDESHNRLYNMLLELSRFNSLSELPEPRSSESIVIFERNLHKEGGRQRGSDEAVRHLECIKGAVSIYIPGTVMSGDARIQENEYRMRLYEEIFNRFQTCRNDIDITFERKSEMVSELDSKVKMIISSIERFISSNQHLIESHTKPLYNIDNNEIGEIGIVRRKTGLRGRPPGSGNRGRPPGSTKKARKIPM</sequence>